<feature type="transmembrane region" description="Helical" evidence="6">
    <location>
        <begin position="379"/>
        <end position="399"/>
    </location>
</feature>
<feature type="transmembrane region" description="Helical" evidence="6">
    <location>
        <begin position="436"/>
        <end position="455"/>
    </location>
</feature>
<keyword evidence="3 6" id="KW-0812">Transmembrane</keyword>
<evidence type="ECO:0000313" key="7">
    <source>
        <dbReference type="EMBL" id="MET4570451.1"/>
    </source>
</evidence>
<keyword evidence="2" id="KW-1003">Cell membrane</keyword>
<dbReference type="PANTHER" id="PTHR30250:SF11">
    <property type="entry name" value="O-ANTIGEN TRANSPORTER-RELATED"/>
    <property type="match status" value="1"/>
</dbReference>
<feature type="transmembrane region" description="Helical" evidence="6">
    <location>
        <begin position="147"/>
        <end position="166"/>
    </location>
</feature>
<keyword evidence="8" id="KW-1185">Reference proteome</keyword>
<feature type="transmembrane region" description="Helical" evidence="6">
    <location>
        <begin position="354"/>
        <end position="373"/>
    </location>
</feature>
<dbReference type="RefSeq" id="WP_354551405.1">
    <property type="nucleotide sequence ID" value="NZ_JBEPSD010000002.1"/>
</dbReference>
<proteinExistence type="predicted"/>
<feature type="transmembrane region" description="Helical" evidence="6">
    <location>
        <begin position="210"/>
        <end position="228"/>
    </location>
</feature>
<evidence type="ECO:0000313" key="8">
    <source>
        <dbReference type="Proteomes" id="UP001549251"/>
    </source>
</evidence>
<dbReference type="Proteomes" id="UP001549251">
    <property type="component" value="Unassembled WGS sequence"/>
</dbReference>
<gene>
    <name evidence="7" type="ORF">ABIE04_002812</name>
</gene>
<feature type="transmembrane region" description="Helical" evidence="6">
    <location>
        <begin position="411"/>
        <end position="430"/>
    </location>
</feature>
<feature type="transmembrane region" description="Helical" evidence="6">
    <location>
        <begin position="112"/>
        <end position="135"/>
    </location>
</feature>
<reference evidence="7 8" key="1">
    <citation type="submission" date="2024-06" db="EMBL/GenBank/DDBJ databases">
        <title>Sorghum-associated microbial communities from plants grown in Nebraska, USA.</title>
        <authorList>
            <person name="Schachtman D."/>
        </authorList>
    </citation>
    <scope>NUCLEOTIDE SEQUENCE [LARGE SCALE GENOMIC DNA]</scope>
    <source>
        <strain evidence="7 8">1757</strain>
    </source>
</reference>
<feature type="transmembrane region" description="Helical" evidence="6">
    <location>
        <begin position="41"/>
        <end position="61"/>
    </location>
</feature>
<feature type="transmembrane region" description="Helical" evidence="6">
    <location>
        <begin position="172"/>
        <end position="189"/>
    </location>
</feature>
<dbReference type="EMBL" id="JBEPSD010000002">
    <property type="protein sequence ID" value="MET4570451.1"/>
    <property type="molecule type" value="Genomic_DNA"/>
</dbReference>
<comment type="caution">
    <text evidence="7">The sequence shown here is derived from an EMBL/GenBank/DDBJ whole genome shotgun (WGS) entry which is preliminary data.</text>
</comment>
<dbReference type="InterPro" id="IPR002797">
    <property type="entry name" value="Polysacc_synth"/>
</dbReference>
<feature type="transmembrane region" description="Helical" evidence="6">
    <location>
        <begin position="248"/>
        <end position="272"/>
    </location>
</feature>
<keyword evidence="5 6" id="KW-0472">Membrane</keyword>
<evidence type="ECO:0000256" key="6">
    <source>
        <dbReference type="SAM" id="Phobius"/>
    </source>
</evidence>
<dbReference type="PANTHER" id="PTHR30250">
    <property type="entry name" value="PST FAMILY PREDICTED COLANIC ACID TRANSPORTER"/>
    <property type="match status" value="1"/>
</dbReference>
<evidence type="ECO:0000256" key="5">
    <source>
        <dbReference type="ARBA" id="ARBA00023136"/>
    </source>
</evidence>
<sequence length="487" mass="53153">MNIRTALAFAVGPIATAALGLVTVPVIAWVFPPADVGRLNIVQIAVSFGVLLFSLGLDRAYVREYHESTDRAALLKACFAPGCALLLLAMLVTAPFDHHVAEWLFGVGHVAYYWMLLACVATSFISRFLSLILRMQDRGVAFSMSQILPKVLLLLVVTAMAASTFHKSFVQLEAAYLVSLLSVLLTYGWNTWREWAPAVRAPVSPTQVRFVLGYGTPLIFAGVAYWGLDATSTLALRSLSSLSELAVYSVSMSFAGVGVVFQTIFTVLWAPLVYKWVAHGVDMRRVDNIAQQALAVVCAIWVLSGIFSWLADFVLPARYIQVKYLMLCCIGEPLLYTLSEVTCVGIGITRRSMLSLWSTVAALVVNVVLSVWLVPEHGAAGAVVANALAFLVFFVARTEASAYVWRPFPRVRLYVFVTACVGLSIATLVFGPRAPVHFSLVWLAMLPIAIGCFRAEWMDMYRSLRAAIKPQPQPICPEPQGGPGALP</sequence>
<feature type="transmembrane region" description="Helical" evidence="6">
    <location>
        <begin position="293"/>
        <end position="311"/>
    </location>
</feature>
<name>A0ABV2PZI7_9GAMM</name>
<dbReference type="InterPro" id="IPR050833">
    <property type="entry name" value="Poly_Biosynth_Transport"/>
</dbReference>
<accession>A0ABV2PZI7</accession>
<feature type="transmembrane region" description="Helical" evidence="6">
    <location>
        <begin position="323"/>
        <end position="347"/>
    </location>
</feature>
<protein>
    <submittedName>
        <fullName evidence="7">O-antigen/teichoic acid export membrane protein</fullName>
    </submittedName>
</protein>
<evidence type="ECO:0000256" key="2">
    <source>
        <dbReference type="ARBA" id="ARBA00022475"/>
    </source>
</evidence>
<dbReference type="Pfam" id="PF01943">
    <property type="entry name" value="Polysacc_synt"/>
    <property type="match status" value="1"/>
</dbReference>
<feature type="transmembrane region" description="Helical" evidence="6">
    <location>
        <begin position="73"/>
        <end position="92"/>
    </location>
</feature>
<evidence type="ECO:0000256" key="3">
    <source>
        <dbReference type="ARBA" id="ARBA00022692"/>
    </source>
</evidence>
<comment type="subcellular location">
    <subcellularLocation>
        <location evidence="1">Cell membrane</location>
        <topology evidence="1">Multi-pass membrane protein</topology>
    </subcellularLocation>
</comment>
<feature type="transmembrane region" description="Helical" evidence="6">
    <location>
        <begin position="7"/>
        <end position="29"/>
    </location>
</feature>
<evidence type="ECO:0000256" key="1">
    <source>
        <dbReference type="ARBA" id="ARBA00004651"/>
    </source>
</evidence>
<evidence type="ECO:0000256" key="4">
    <source>
        <dbReference type="ARBA" id="ARBA00022989"/>
    </source>
</evidence>
<organism evidence="7 8">
    <name type="scientific">Rhodanobacter soli</name>
    <dbReference type="NCBI Taxonomy" id="590609"/>
    <lineage>
        <taxon>Bacteria</taxon>
        <taxon>Pseudomonadati</taxon>
        <taxon>Pseudomonadota</taxon>
        <taxon>Gammaproteobacteria</taxon>
        <taxon>Lysobacterales</taxon>
        <taxon>Rhodanobacteraceae</taxon>
        <taxon>Rhodanobacter</taxon>
    </lineage>
</organism>
<keyword evidence="4 6" id="KW-1133">Transmembrane helix</keyword>